<feature type="region of interest" description="Disordered" evidence="1">
    <location>
        <begin position="28"/>
        <end position="56"/>
    </location>
</feature>
<accession>A0A1I6LWA2</accession>
<dbReference type="RefSeq" id="WP_089817659.1">
    <property type="nucleotide sequence ID" value="NZ_FOZK01000003.1"/>
</dbReference>
<dbReference type="AlphaFoldDB" id="A0A1I6LWA2"/>
<gene>
    <name evidence="2" type="ORF">SAMN05216559_3276</name>
</gene>
<dbReference type="OrthoDB" id="271308at2157"/>
<reference evidence="2 3" key="1">
    <citation type="submission" date="2016-10" db="EMBL/GenBank/DDBJ databases">
        <authorList>
            <person name="de Groot N.N."/>
        </authorList>
    </citation>
    <scope>NUCLEOTIDE SEQUENCE [LARGE SCALE GENOMIC DNA]</scope>
    <source>
        <strain evidence="2 3">CGMCC 1.10457</strain>
    </source>
</reference>
<dbReference type="STRING" id="767519.SAMN05216559_3276"/>
<sequence>MDGERRRLLVGTAGGLAALAGCSSPFEFGSSGSDATGEGGSQNLGDGYHAPSLEERPDGWEVTDTRRSTFEREKFGVGVKGYASTKVYEETALREAVSEKTRGQFDGRLATFFATKINLTGEATAAAGVDRISEFAKDRFEGELDNQNLGNVREVEPGGSTPDVGGEVYEYRGEYETPEISRTVDVPDVGTRELVIPADTLPVAGLVSVWKPSNGVAYVGGGAFPAANYAQEDTISITSEAGDGIDLVVRVNLGIDPGALRSDVVTMTEQVG</sequence>
<organism evidence="2 3">
    <name type="scientific">Halomicrobium zhouii</name>
    <dbReference type="NCBI Taxonomy" id="767519"/>
    <lineage>
        <taxon>Archaea</taxon>
        <taxon>Methanobacteriati</taxon>
        <taxon>Methanobacteriota</taxon>
        <taxon>Stenosarchaea group</taxon>
        <taxon>Halobacteria</taxon>
        <taxon>Halobacteriales</taxon>
        <taxon>Haloarculaceae</taxon>
        <taxon>Halomicrobium</taxon>
    </lineage>
</organism>
<evidence type="ECO:0000313" key="2">
    <source>
        <dbReference type="EMBL" id="SFS07719.1"/>
    </source>
</evidence>
<evidence type="ECO:0000313" key="3">
    <source>
        <dbReference type="Proteomes" id="UP000199062"/>
    </source>
</evidence>
<dbReference type="Proteomes" id="UP000199062">
    <property type="component" value="Unassembled WGS sequence"/>
</dbReference>
<proteinExistence type="predicted"/>
<keyword evidence="3" id="KW-1185">Reference proteome</keyword>
<protein>
    <submittedName>
        <fullName evidence="2">Uncharacterized protein</fullName>
    </submittedName>
</protein>
<evidence type="ECO:0000256" key="1">
    <source>
        <dbReference type="SAM" id="MobiDB-lite"/>
    </source>
</evidence>
<name>A0A1I6LWA2_9EURY</name>
<dbReference type="PROSITE" id="PS51257">
    <property type="entry name" value="PROKAR_LIPOPROTEIN"/>
    <property type="match status" value="1"/>
</dbReference>
<dbReference type="EMBL" id="FOZK01000003">
    <property type="protein sequence ID" value="SFS07719.1"/>
    <property type="molecule type" value="Genomic_DNA"/>
</dbReference>